<keyword evidence="3" id="KW-1185">Reference proteome</keyword>
<accession>A0A512DI17</accession>
<proteinExistence type="predicted"/>
<comment type="caution">
    <text evidence="2">The sequence shown here is derived from an EMBL/GenBank/DDBJ whole genome shotgun (WGS) entry which is preliminary data.</text>
</comment>
<dbReference type="Proteomes" id="UP000321523">
    <property type="component" value="Unassembled WGS sequence"/>
</dbReference>
<evidence type="ECO:0000313" key="3">
    <source>
        <dbReference type="Proteomes" id="UP000321523"/>
    </source>
</evidence>
<protein>
    <submittedName>
        <fullName evidence="2">Uncharacterized protein</fullName>
    </submittedName>
</protein>
<feature type="compositionally biased region" description="Basic and acidic residues" evidence="1">
    <location>
        <begin position="54"/>
        <end position="73"/>
    </location>
</feature>
<feature type="region of interest" description="Disordered" evidence="1">
    <location>
        <begin position="44"/>
        <end position="73"/>
    </location>
</feature>
<feature type="compositionally biased region" description="Basic and acidic residues" evidence="1">
    <location>
        <begin position="1"/>
        <end position="14"/>
    </location>
</feature>
<sequence length="73" mass="7948">MAETDQVAKAEETALGHGDGQDPDVEFRIEPVQAVDIAVHRDDGVAVSPPQPVRDLDETHLLTADLEGREDMK</sequence>
<evidence type="ECO:0000313" key="2">
    <source>
        <dbReference type="EMBL" id="GEO36131.1"/>
    </source>
</evidence>
<dbReference type="AlphaFoldDB" id="A0A512DI17"/>
<feature type="region of interest" description="Disordered" evidence="1">
    <location>
        <begin position="1"/>
        <end position="24"/>
    </location>
</feature>
<reference evidence="2 3" key="1">
    <citation type="submission" date="2019-07" db="EMBL/GenBank/DDBJ databases">
        <title>Whole genome shotgun sequence of Skermanella aerolata NBRC 106429.</title>
        <authorList>
            <person name="Hosoyama A."/>
            <person name="Uohara A."/>
            <person name="Ohji S."/>
            <person name="Ichikawa N."/>
        </authorList>
    </citation>
    <scope>NUCLEOTIDE SEQUENCE [LARGE SCALE GENOMIC DNA]</scope>
    <source>
        <strain evidence="2 3">NBRC 106429</strain>
    </source>
</reference>
<organism evidence="2 3">
    <name type="scientific">Skermanella aerolata</name>
    <dbReference type="NCBI Taxonomy" id="393310"/>
    <lineage>
        <taxon>Bacteria</taxon>
        <taxon>Pseudomonadati</taxon>
        <taxon>Pseudomonadota</taxon>
        <taxon>Alphaproteobacteria</taxon>
        <taxon>Rhodospirillales</taxon>
        <taxon>Azospirillaceae</taxon>
        <taxon>Skermanella</taxon>
    </lineage>
</organism>
<evidence type="ECO:0000256" key="1">
    <source>
        <dbReference type="SAM" id="MobiDB-lite"/>
    </source>
</evidence>
<dbReference type="EMBL" id="BJYZ01000002">
    <property type="protein sequence ID" value="GEO36131.1"/>
    <property type="molecule type" value="Genomic_DNA"/>
</dbReference>
<gene>
    <name evidence="2" type="ORF">SAE02_02790</name>
</gene>
<name>A0A512DI17_9PROT</name>